<organism evidence="1">
    <name type="scientific">marine sediment metagenome</name>
    <dbReference type="NCBI Taxonomy" id="412755"/>
    <lineage>
        <taxon>unclassified sequences</taxon>
        <taxon>metagenomes</taxon>
        <taxon>ecological metagenomes</taxon>
    </lineage>
</organism>
<evidence type="ECO:0008006" key="2">
    <source>
        <dbReference type="Google" id="ProtNLM"/>
    </source>
</evidence>
<accession>X1VFP0</accession>
<dbReference type="InterPro" id="IPR035965">
    <property type="entry name" value="PAS-like_dom_sf"/>
</dbReference>
<reference evidence="1" key="1">
    <citation type="journal article" date="2014" name="Front. Microbiol.">
        <title>High frequency of phylogenetically diverse reductive dehalogenase-homologous genes in deep subseafloor sedimentary metagenomes.</title>
        <authorList>
            <person name="Kawai M."/>
            <person name="Futagami T."/>
            <person name="Toyoda A."/>
            <person name="Takaki Y."/>
            <person name="Nishi S."/>
            <person name="Hori S."/>
            <person name="Arai W."/>
            <person name="Tsubouchi T."/>
            <person name="Morono Y."/>
            <person name="Uchiyama I."/>
            <person name="Ito T."/>
            <person name="Fujiyama A."/>
            <person name="Inagaki F."/>
            <person name="Takami H."/>
        </authorList>
    </citation>
    <scope>NUCLEOTIDE SEQUENCE</scope>
    <source>
        <strain evidence="1">Expedition CK06-06</strain>
    </source>
</reference>
<comment type="caution">
    <text evidence="1">The sequence shown here is derived from an EMBL/GenBank/DDBJ whole genome shotgun (WGS) entry which is preliminary data.</text>
</comment>
<name>X1VFP0_9ZZZZ</name>
<evidence type="ECO:0000313" key="1">
    <source>
        <dbReference type="EMBL" id="GAJ05740.1"/>
    </source>
</evidence>
<protein>
    <recommendedName>
        <fullName evidence="2">PAS domain-containing protein</fullName>
    </recommendedName>
</protein>
<gene>
    <name evidence="1" type="ORF">S12H4_52167</name>
</gene>
<proteinExistence type="predicted"/>
<dbReference type="EMBL" id="BARW01033061">
    <property type="protein sequence ID" value="GAJ05740.1"/>
    <property type="molecule type" value="Genomic_DNA"/>
</dbReference>
<dbReference type="SUPFAM" id="SSF55785">
    <property type="entry name" value="PYP-like sensor domain (PAS domain)"/>
    <property type="match status" value="1"/>
</dbReference>
<dbReference type="Gene3D" id="3.30.450.20">
    <property type="entry name" value="PAS domain"/>
    <property type="match status" value="1"/>
</dbReference>
<sequence length="221" mass="25420">MLRFLEGIRESGSSTGPVKDITTKGNEELTNFLSEVYRVISDARIQKENQYKYLEYLVEHIGIGIIAFTPDGKLDMINRAAKELFNFDRLTNISNLNLLKEGFDQFLHALKPDEQKLLKISLRGQIYQLSVRASVFKIQEKTIKLVSFQDIKVQLDHTEMESWQKLIRVLTHEIMNSITPLGTLTRTLLRQNMNAREQEASGTSSETFLDENLEGLQLIQE</sequence>
<feature type="non-terminal residue" evidence="1">
    <location>
        <position position="221"/>
    </location>
</feature>
<dbReference type="AlphaFoldDB" id="X1VFP0"/>